<dbReference type="EMBL" id="JABZXL010000020">
    <property type="protein sequence ID" value="MBF1659605.1"/>
    <property type="molecule type" value="Genomic_DNA"/>
</dbReference>
<evidence type="ECO:0000313" key="1">
    <source>
        <dbReference type="EMBL" id="MBF1659605.1"/>
    </source>
</evidence>
<dbReference type="Proteomes" id="UP000713964">
    <property type="component" value="Unassembled WGS sequence"/>
</dbReference>
<name>A0A930L191_9MICC</name>
<sequence length="167" mass="18647">MMLTHDIAEHVRAEWPGSSPEADDSAVTLGRTRLALDSDSGQYCTHDVRREPIVWHSYRRRTADELAASLVRAHLTNPRLSISERYGLIRPGDRITTDLTGGLWGGTNYDGVVVFGTGYVATWDSDSTGYWRVLYSGSPRICRSLSETLYTIGTLSVAAERRQEGRR</sequence>
<dbReference type="AlphaFoldDB" id="A0A930L191"/>
<organism evidence="1 2">
    <name type="scientific">Rothia mucilaginosa</name>
    <dbReference type="NCBI Taxonomy" id="43675"/>
    <lineage>
        <taxon>Bacteria</taxon>
        <taxon>Bacillati</taxon>
        <taxon>Actinomycetota</taxon>
        <taxon>Actinomycetes</taxon>
        <taxon>Micrococcales</taxon>
        <taxon>Micrococcaceae</taxon>
        <taxon>Rothia</taxon>
    </lineage>
</organism>
<comment type="caution">
    <text evidence="1">The sequence shown here is derived from an EMBL/GenBank/DDBJ whole genome shotgun (WGS) entry which is preliminary data.</text>
</comment>
<proteinExistence type="predicted"/>
<accession>A0A930L191</accession>
<reference evidence="1" key="1">
    <citation type="submission" date="2020-04" db="EMBL/GenBank/DDBJ databases">
        <title>Deep metagenomics examines the oral microbiome during advanced dental caries in children, revealing novel taxa and co-occurrences with host molecules.</title>
        <authorList>
            <person name="Baker J.L."/>
            <person name="Morton J.T."/>
            <person name="Dinis M."/>
            <person name="Alvarez R."/>
            <person name="Tran N.C."/>
            <person name="Knight R."/>
            <person name="Edlund A."/>
        </authorList>
    </citation>
    <scope>NUCLEOTIDE SEQUENCE</scope>
    <source>
        <strain evidence="1">JCVI_29_bin.11</strain>
    </source>
</reference>
<gene>
    <name evidence="1" type="ORF">HXO58_07200</name>
</gene>
<evidence type="ECO:0000313" key="2">
    <source>
        <dbReference type="Proteomes" id="UP000713964"/>
    </source>
</evidence>
<protein>
    <submittedName>
        <fullName evidence="1">Uncharacterized protein</fullName>
    </submittedName>
</protein>